<dbReference type="eggNOG" id="ENOG502S42S">
    <property type="taxonomic scope" value="Eukaryota"/>
</dbReference>
<feature type="compositionally biased region" description="Polar residues" evidence="1">
    <location>
        <begin position="128"/>
        <end position="141"/>
    </location>
</feature>
<dbReference type="Proteomes" id="UP000011713">
    <property type="component" value="Unassembled WGS sequence"/>
</dbReference>
<dbReference type="HOGENOM" id="CLU_646385_0_0_1"/>
<sequence>MSPSPPPPATAATAVSCRTPTERSFLPSFLHTISYNFISAACPTPRCHPSPQRLYYLALSPLTACPLPSPAPLKGSTHNTLFHLIFLHCTAFLSMGCIHSTDSTRSYRVNSVAMPLRPSTPSFHAKDLTQQGVSTTGSRTNNETKDDVPSFVVSNSADLVGSSDGEMVYGMVRTFTFSYIQASETSSTHSSLGDVSYTPDEELTSPAGAPGSLSALIVGGDPIVELTPIPEERLNRKGGGNGRATGSTATKADASPLSSSSGTENGESSIGSDLEVIESMDASDNSHHVEVVGCNSASELSEESPLAVIETSCKESDAYELMRRKVIEADAVAIVQEIIEAAVVNVTIALEQQQTQDEQVLVKRSSLQLEPLSTDLSRNTPHSCSAPILSHRTLTYAIVGTSMNNGVVWYHVQCMTEEVLDSSKWSAPLLRRFSRFSAMYWQLKATKLPAADKLPELSQPSLVHLVRGRQSKKTIQERQAQLSNVLHYIAKYRELHDSSVFQSFLAQ</sequence>
<dbReference type="CDD" id="cd06093">
    <property type="entry name" value="PX_domain"/>
    <property type="match status" value="1"/>
</dbReference>
<evidence type="ECO:0000313" key="3">
    <source>
        <dbReference type="Proteomes" id="UP000011713"/>
    </source>
</evidence>
<feature type="region of interest" description="Disordered" evidence="1">
    <location>
        <begin position="120"/>
        <end position="146"/>
    </location>
</feature>
<dbReference type="EMBL" id="JH598187">
    <property type="status" value="NOT_ANNOTATED_CDS"/>
    <property type="molecule type" value="Genomic_DNA"/>
</dbReference>
<proteinExistence type="predicted"/>
<dbReference type="EnsemblProtists" id="HpaT804817">
    <property type="protein sequence ID" value="HpaP804817"/>
    <property type="gene ID" value="HpaG804817"/>
</dbReference>
<reference evidence="3" key="1">
    <citation type="journal article" date="2010" name="Science">
        <title>Signatures of adaptation to obligate biotrophy in the Hyaloperonospora arabidopsidis genome.</title>
        <authorList>
            <person name="Baxter L."/>
            <person name="Tripathy S."/>
            <person name="Ishaque N."/>
            <person name="Boot N."/>
            <person name="Cabral A."/>
            <person name="Kemen E."/>
            <person name="Thines M."/>
            <person name="Ah-Fong A."/>
            <person name="Anderson R."/>
            <person name="Badejoko W."/>
            <person name="Bittner-Eddy P."/>
            <person name="Boore J.L."/>
            <person name="Chibucos M.C."/>
            <person name="Coates M."/>
            <person name="Dehal P."/>
            <person name="Delehaunty K."/>
            <person name="Dong S."/>
            <person name="Downton P."/>
            <person name="Dumas B."/>
            <person name="Fabro G."/>
            <person name="Fronick C."/>
            <person name="Fuerstenberg S.I."/>
            <person name="Fulton L."/>
            <person name="Gaulin E."/>
            <person name="Govers F."/>
            <person name="Hughes L."/>
            <person name="Humphray S."/>
            <person name="Jiang R.H."/>
            <person name="Judelson H."/>
            <person name="Kamoun S."/>
            <person name="Kyung K."/>
            <person name="Meijer H."/>
            <person name="Minx P."/>
            <person name="Morris P."/>
            <person name="Nelson J."/>
            <person name="Phuntumart V."/>
            <person name="Qutob D."/>
            <person name="Rehmany A."/>
            <person name="Rougon-Cardoso A."/>
            <person name="Ryden P."/>
            <person name="Torto-Alalibo T."/>
            <person name="Studholme D."/>
            <person name="Wang Y."/>
            <person name="Win J."/>
            <person name="Wood J."/>
            <person name="Clifton S.W."/>
            <person name="Rogers J."/>
            <person name="Van den Ackerveken G."/>
            <person name="Jones J.D."/>
            <person name="McDowell J.M."/>
            <person name="Beynon J."/>
            <person name="Tyler B.M."/>
        </authorList>
    </citation>
    <scope>NUCLEOTIDE SEQUENCE [LARGE SCALE GENOMIC DNA]</scope>
    <source>
        <strain evidence="3">Emoy2</strain>
    </source>
</reference>
<feature type="region of interest" description="Disordered" evidence="1">
    <location>
        <begin position="229"/>
        <end position="269"/>
    </location>
</feature>
<feature type="compositionally biased region" description="Low complexity" evidence="1">
    <location>
        <begin position="258"/>
        <end position="269"/>
    </location>
</feature>
<keyword evidence="3" id="KW-1185">Reference proteome</keyword>
<dbReference type="InParanoid" id="M4BEU9"/>
<dbReference type="OMA" id="HGMISAF"/>
<feature type="region of interest" description="Disordered" evidence="1">
    <location>
        <begin position="188"/>
        <end position="210"/>
    </location>
</feature>
<dbReference type="GO" id="GO:0035091">
    <property type="term" value="F:phosphatidylinositol binding"/>
    <property type="evidence" value="ECO:0007669"/>
    <property type="project" value="InterPro"/>
</dbReference>
<reference evidence="2" key="2">
    <citation type="submission" date="2015-06" db="UniProtKB">
        <authorList>
            <consortium name="EnsemblProtists"/>
        </authorList>
    </citation>
    <scope>IDENTIFICATION</scope>
    <source>
        <strain evidence="2">Emoy2</strain>
    </source>
</reference>
<dbReference type="AlphaFoldDB" id="M4BEU9"/>
<evidence type="ECO:0000256" key="1">
    <source>
        <dbReference type="SAM" id="MobiDB-lite"/>
    </source>
</evidence>
<name>M4BEU9_HYAAE</name>
<evidence type="ECO:0000313" key="2">
    <source>
        <dbReference type="EnsemblProtists" id="HpaP804817"/>
    </source>
</evidence>
<organism evidence="2 3">
    <name type="scientific">Hyaloperonospora arabidopsidis (strain Emoy2)</name>
    <name type="common">Downy mildew agent</name>
    <name type="synonym">Peronospora arabidopsidis</name>
    <dbReference type="NCBI Taxonomy" id="559515"/>
    <lineage>
        <taxon>Eukaryota</taxon>
        <taxon>Sar</taxon>
        <taxon>Stramenopiles</taxon>
        <taxon>Oomycota</taxon>
        <taxon>Peronosporomycetes</taxon>
        <taxon>Peronosporales</taxon>
        <taxon>Peronosporaceae</taxon>
        <taxon>Hyaloperonospora</taxon>
    </lineage>
</organism>
<dbReference type="SUPFAM" id="SSF64268">
    <property type="entry name" value="PX domain"/>
    <property type="match status" value="1"/>
</dbReference>
<dbReference type="Gene3D" id="3.30.1520.10">
    <property type="entry name" value="Phox-like domain"/>
    <property type="match status" value="1"/>
</dbReference>
<dbReference type="VEuPathDB" id="FungiDB:HpaG804817"/>
<dbReference type="InterPro" id="IPR036871">
    <property type="entry name" value="PX_dom_sf"/>
</dbReference>
<evidence type="ECO:0008006" key="4">
    <source>
        <dbReference type="Google" id="ProtNLM"/>
    </source>
</evidence>
<accession>M4BEU9</accession>
<protein>
    <recommendedName>
        <fullName evidence="4">PX domain-containing protein</fullName>
    </recommendedName>
</protein>